<dbReference type="OrthoDB" id="5877096at2"/>
<name>A0A501X1U1_9GAMM</name>
<reference evidence="3 4" key="1">
    <citation type="submission" date="2019-06" db="EMBL/GenBank/DDBJ databases">
        <title>A novel bacterium of genus Marinomonas, isolated from coastal sand.</title>
        <authorList>
            <person name="Huang H."/>
            <person name="Mo K."/>
            <person name="Hu Y."/>
        </authorList>
    </citation>
    <scope>NUCLEOTIDE SEQUENCE [LARGE SCALE GENOMIC DNA]</scope>
    <source>
        <strain evidence="3 4">HB171799</strain>
    </source>
</reference>
<evidence type="ECO:0000259" key="2">
    <source>
        <dbReference type="Pfam" id="PF00582"/>
    </source>
</evidence>
<dbReference type="InterPro" id="IPR006016">
    <property type="entry name" value="UspA"/>
</dbReference>
<dbReference type="RefSeq" id="WP_140587393.1">
    <property type="nucleotide sequence ID" value="NZ_VFRR01000005.1"/>
</dbReference>
<organism evidence="3 4">
    <name type="scientific">Maribrevibacterium harenarium</name>
    <dbReference type="NCBI Taxonomy" id="2589817"/>
    <lineage>
        <taxon>Bacteria</taxon>
        <taxon>Pseudomonadati</taxon>
        <taxon>Pseudomonadota</taxon>
        <taxon>Gammaproteobacteria</taxon>
        <taxon>Oceanospirillales</taxon>
        <taxon>Oceanospirillaceae</taxon>
        <taxon>Maribrevibacterium</taxon>
    </lineage>
</organism>
<accession>A0A501X1U1</accession>
<dbReference type="PRINTS" id="PR01438">
    <property type="entry name" value="UNVRSLSTRESS"/>
</dbReference>
<dbReference type="InterPro" id="IPR014729">
    <property type="entry name" value="Rossmann-like_a/b/a_fold"/>
</dbReference>
<comment type="caution">
    <text evidence="3">The sequence shown here is derived from an EMBL/GenBank/DDBJ whole genome shotgun (WGS) entry which is preliminary data.</text>
</comment>
<comment type="similarity">
    <text evidence="1">Belongs to the universal stress protein A family.</text>
</comment>
<evidence type="ECO:0000313" key="3">
    <source>
        <dbReference type="EMBL" id="TPE54441.1"/>
    </source>
</evidence>
<dbReference type="PANTHER" id="PTHR46268:SF6">
    <property type="entry name" value="UNIVERSAL STRESS PROTEIN UP12"/>
    <property type="match status" value="1"/>
</dbReference>
<gene>
    <name evidence="3" type="ORF">FJM67_04050</name>
</gene>
<dbReference type="SUPFAM" id="SSF52402">
    <property type="entry name" value="Adenine nucleotide alpha hydrolases-like"/>
    <property type="match status" value="1"/>
</dbReference>
<dbReference type="AlphaFoldDB" id="A0A501X1U1"/>
<sequence>MKNILYASDLEEGSRVVFRAAIEQAVLTQGKIHFLHVSDQFHRGQDETLGGFKLKKAHDKHLGALKQELYEYMKQRIHRFVVEEVEAVSNFNEEQIEIVVVFGDPAHKIVEVAQQLDAHLIVMGDRRVNALSRFFLGSTAQKVIHNSTCPVLIMPIANQLKQVRRP</sequence>
<dbReference type="Proteomes" id="UP000315901">
    <property type="component" value="Unassembled WGS sequence"/>
</dbReference>
<dbReference type="CDD" id="cd00293">
    <property type="entry name" value="USP-like"/>
    <property type="match status" value="1"/>
</dbReference>
<dbReference type="EMBL" id="VFRR01000005">
    <property type="protein sequence ID" value="TPE54441.1"/>
    <property type="molecule type" value="Genomic_DNA"/>
</dbReference>
<dbReference type="PANTHER" id="PTHR46268">
    <property type="entry name" value="STRESS RESPONSE PROTEIN NHAX"/>
    <property type="match status" value="1"/>
</dbReference>
<evidence type="ECO:0000313" key="4">
    <source>
        <dbReference type="Proteomes" id="UP000315901"/>
    </source>
</evidence>
<dbReference type="InterPro" id="IPR006015">
    <property type="entry name" value="Universal_stress_UspA"/>
</dbReference>
<protein>
    <submittedName>
        <fullName evidence="3">Universal stress protein</fullName>
    </submittedName>
</protein>
<feature type="domain" description="UspA" evidence="2">
    <location>
        <begin position="1"/>
        <end position="154"/>
    </location>
</feature>
<proteinExistence type="inferred from homology"/>
<keyword evidence="4" id="KW-1185">Reference proteome</keyword>
<dbReference type="Gene3D" id="3.40.50.620">
    <property type="entry name" value="HUPs"/>
    <property type="match status" value="1"/>
</dbReference>
<evidence type="ECO:0000256" key="1">
    <source>
        <dbReference type="ARBA" id="ARBA00008791"/>
    </source>
</evidence>
<dbReference type="Pfam" id="PF00582">
    <property type="entry name" value="Usp"/>
    <property type="match status" value="1"/>
</dbReference>